<gene>
    <name evidence="3" type="ORF">SLS53_006635</name>
</gene>
<name>A0AAN9U328_9PEZI</name>
<protein>
    <recommendedName>
        <fullName evidence="2">SRR1-like domain-containing protein</fullName>
    </recommendedName>
</protein>
<proteinExistence type="predicted"/>
<dbReference type="PANTHER" id="PTHR42080">
    <property type="entry name" value="SRR1 DOMAIN-CONTAINING PROTEIN"/>
    <property type="match status" value="1"/>
</dbReference>
<dbReference type="AlphaFoldDB" id="A0AAN9U328"/>
<dbReference type="Proteomes" id="UP001320245">
    <property type="component" value="Unassembled WGS sequence"/>
</dbReference>
<dbReference type="PANTHER" id="PTHR42080:SF1">
    <property type="entry name" value="SRR1-LIKE DOMAIN-CONTAINING PROTEIN"/>
    <property type="match status" value="1"/>
</dbReference>
<dbReference type="Pfam" id="PF07985">
    <property type="entry name" value="SRR1"/>
    <property type="match status" value="1"/>
</dbReference>
<dbReference type="EMBL" id="JAJSPL020000030">
    <property type="protein sequence ID" value="KAK7737332.1"/>
    <property type="molecule type" value="Genomic_DNA"/>
</dbReference>
<dbReference type="InterPro" id="IPR012942">
    <property type="entry name" value="SRR1-like"/>
</dbReference>
<evidence type="ECO:0000313" key="3">
    <source>
        <dbReference type="EMBL" id="KAK7737332.1"/>
    </source>
</evidence>
<feature type="domain" description="SRR1-like" evidence="2">
    <location>
        <begin position="82"/>
        <end position="247"/>
    </location>
</feature>
<sequence length="351" mass="39509">MAAPEAQQDDSSQWTKITRKGKGKKLGRKKEVLRLPLGGPVENFQPNGKPVLSVDDIKADHTKIASKWHATECYKELCKVIKDNVTAHTKITRAVCLGLGPFDPEDGSWVAQRRSHIQLAAFLAIVGILKEESGQLIECSYQEPRFAQPDKDFLESLGGKIVESPDSYDLIDETTLVYGVHLYRDIWAAALKKRLPGVFVGTGWDVWEENPGAEKSADFDRIREMEASFDKYPFPQDDYSSFSSTGLSTIHLRMIHLRMIHLGMIRLGMIRLGMIRLGMIRLGMIRLEMTPEDTAFPAPQNTRAPKDAMQSYWLSVLSLRFQVAGQHLSLLLLRNWTRGSGSEMAESHRAN</sequence>
<feature type="region of interest" description="Disordered" evidence="1">
    <location>
        <begin position="1"/>
        <end position="29"/>
    </location>
</feature>
<organism evidence="3 4">
    <name type="scientific">Cytospora paraplurivora</name>
    <dbReference type="NCBI Taxonomy" id="2898453"/>
    <lineage>
        <taxon>Eukaryota</taxon>
        <taxon>Fungi</taxon>
        <taxon>Dikarya</taxon>
        <taxon>Ascomycota</taxon>
        <taxon>Pezizomycotina</taxon>
        <taxon>Sordariomycetes</taxon>
        <taxon>Sordariomycetidae</taxon>
        <taxon>Diaporthales</taxon>
        <taxon>Cytosporaceae</taxon>
        <taxon>Cytospora</taxon>
    </lineage>
</organism>
<feature type="compositionally biased region" description="Basic residues" evidence="1">
    <location>
        <begin position="17"/>
        <end position="28"/>
    </location>
</feature>
<evidence type="ECO:0000256" key="1">
    <source>
        <dbReference type="SAM" id="MobiDB-lite"/>
    </source>
</evidence>
<keyword evidence="4" id="KW-1185">Reference proteome</keyword>
<accession>A0AAN9U328</accession>
<comment type="caution">
    <text evidence="3">The sequence shown here is derived from an EMBL/GenBank/DDBJ whole genome shotgun (WGS) entry which is preliminary data.</text>
</comment>
<evidence type="ECO:0000259" key="2">
    <source>
        <dbReference type="Pfam" id="PF07985"/>
    </source>
</evidence>
<reference evidence="3 4" key="1">
    <citation type="journal article" date="2023" name="PLoS ONE">
        <title>Cytospora paraplurivora sp. nov. isolated from orchards with fruit tree decline syndrome in Ontario, Canada.</title>
        <authorList>
            <person name="Ilyukhin E."/>
            <person name="Nguyen H.D.T."/>
            <person name="Castle A.J."/>
            <person name="Ellouze W."/>
        </authorList>
    </citation>
    <scope>NUCLEOTIDE SEQUENCE [LARGE SCALE GENOMIC DNA]</scope>
    <source>
        <strain evidence="3 4">FDS-564</strain>
    </source>
</reference>
<evidence type="ECO:0000313" key="4">
    <source>
        <dbReference type="Proteomes" id="UP001320245"/>
    </source>
</evidence>